<gene>
    <name evidence="2" type="ORF">C8F04DRAFT_1281453</name>
</gene>
<name>A0AAD6RW50_9AGAR</name>
<organism evidence="2 3">
    <name type="scientific">Mycena alexandri</name>
    <dbReference type="NCBI Taxonomy" id="1745969"/>
    <lineage>
        <taxon>Eukaryota</taxon>
        <taxon>Fungi</taxon>
        <taxon>Dikarya</taxon>
        <taxon>Basidiomycota</taxon>
        <taxon>Agaricomycotina</taxon>
        <taxon>Agaricomycetes</taxon>
        <taxon>Agaricomycetidae</taxon>
        <taxon>Agaricales</taxon>
        <taxon>Marasmiineae</taxon>
        <taxon>Mycenaceae</taxon>
        <taxon>Mycena</taxon>
    </lineage>
</organism>
<dbReference type="Proteomes" id="UP001218188">
    <property type="component" value="Unassembled WGS sequence"/>
</dbReference>
<dbReference type="AlphaFoldDB" id="A0AAD6RW50"/>
<feature type="region of interest" description="Disordered" evidence="1">
    <location>
        <begin position="46"/>
        <end position="106"/>
    </location>
</feature>
<sequence length="348" mass="37085">MVPPAQQNQNQSLERTSELNLSSGVVYERLRFLGLGKNKERECERQRIREAERGAPSAAELLTLRESRPGYDDSGGLNSTSSLSSNGTVVPAGMRHSPSQADSYLNSSGRAGAEAAAAVGARRARHASSASSSSPFCFGEAILGMGGGYFLRGHGQAVFVAQTQTFCAADVLASHRRISLLPFRVVLRRLHGYACSGLRHCGRSFVRIWGTGACHRVWGLGADLDLGIAGSRGRQDDFVLSTSVGAVAPRPGDLLRGSSEHRPRSACGFFHTAASREFPTPTSSAWCSPPWLAAPSTLCHHRPGMPAHPLPEFSSRLRGIWGVGDAASLGPRAHFACVVLADMPTARL</sequence>
<dbReference type="EMBL" id="JARJCM010000508">
    <property type="protein sequence ID" value="KAJ7016438.1"/>
    <property type="molecule type" value="Genomic_DNA"/>
</dbReference>
<evidence type="ECO:0000256" key="1">
    <source>
        <dbReference type="SAM" id="MobiDB-lite"/>
    </source>
</evidence>
<protein>
    <submittedName>
        <fullName evidence="2">Uncharacterized protein</fullName>
    </submittedName>
</protein>
<keyword evidence="3" id="KW-1185">Reference proteome</keyword>
<proteinExistence type="predicted"/>
<feature type="compositionally biased region" description="Polar residues" evidence="1">
    <location>
        <begin position="97"/>
        <end position="106"/>
    </location>
</feature>
<evidence type="ECO:0000313" key="2">
    <source>
        <dbReference type="EMBL" id="KAJ7016438.1"/>
    </source>
</evidence>
<feature type="compositionally biased region" description="Low complexity" evidence="1">
    <location>
        <begin position="74"/>
        <end position="88"/>
    </location>
</feature>
<reference evidence="2" key="1">
    <citation type="submission" date="2023-03" db="EMBL/GenBank/DDBJ databases">
        <title>Massive genome expansion in bonnet fungi (Mycena s.s.) driven by repeated elements and novel gene families across ecological guilds.</title>
        <authorList>
            <consortium name="Lawrence Berkeley National Laboratory"/>
            <person name="Harder C.B."/>
            <person name="Miyauchi S."/>
            <person name="Viragh M."/>
            <person name="Kuo A."/>
            <person name="Thoen E."/>
            <person name="Andreopoulos B."/>
            <person name="Lu D."/>
            <person name="Skrede I."/>
            <person name="Drula E."/>
            <person name="Henrissat B."/>
            <person name="Morin E."/>
            <person name="Kohler A."/>
            <person name="Barry K."/>
            <person name="LaButti K."/>
            <person name="Morin E."/>
            <person name="Salamov A."/>
            <person name="Lipzen A."/>
            <person name="Mereny Z."/>
            <person name="Hegedus B."/>
            <person name="Baldrian P."/>
            <person name="Stursova M."/>
            <person name="Weitz H."/>
            <person name="Taylor A."/>
            <person name="Grigoriev I.V."/>
            <person name="Nagy L.G."/>
            <person name="Martin F."/>
            <person name="Kauserud H."/>
        </authorList>
    </citation>
    <scope>NUCLEOTIDE SEQUENCE</scope>
    <source>
        <strain evidence="2">CBHHK200</strain>
    </source>
</reference>
<accession>A0AAD6RW50</accession>
<comment type="caution">
    <text evidence="2">The sequence shown here is derived from an EMBL/GenBank/DDBJ whole genome shotgun (WGS) entry which is preliminary data.</text>
</comment>
<evidence type="ECO:0000313" key="3">
    <source>
        <dbReference type="Proteomes" id="UP001218188"/>
    </source>
</evidence>